<evidence type="ECO:0000313" key="2">
    <source>
        <dbReference type="Proteomes" id="UP000663846"/>
    </source>
</evidence>
<reference evidence="1" key="1">
    <citation type="submission" date="2021-01" db="EMBL/GenBank/DDBJ databases">
        <authorList>
            <person name="Kaushik A."/>
        </authorList>
    </citation>
    <scope>NUCLEOTIDE SEQUENCE</scope>
    <source>
        <strain evidence="1">AG1-1C</strain>
    </source>
</reference>
<dbReference type="Proteomes" id="UP000663846">
    <property type="component" value="Unassembled WGS sequence"/>
</dbReference>
<gene>
    <name evidence="1" type="ORF">RDB_LOCUS36148</name>
</gene>
<accession>A0A8H2ZZC3</accession>
<comment type="caution">
    <text evidence="1">The sequence shown here is derived from an EMBL/GenBank/DDBJ whole genome shotgun (WGS) entry which is preliminary data.</text>
</comment>
<evidence type="ECO:0000313" key="1">
    <source>
        <dbReference type="EMBL" id="CAE6383392.1"/>
    </source>
</evidence>
<dbReference type="AlphaFoldDB" id="A0A8H2ZZC3"/>
<organism evidence="1 2">
    <name type="scientific">Rhizoctonia solani</name>
    <dbReference type="NCBI Taxonomy" id="456999"/>
    <lineage>
        <taxon>Eukaryota</taxon>
        <taxon>Fungi</taxon>
        <taxon>Dikarya</taxon>
        <taxon>Basidiomycota</taxon>
        <taxon>Agaricomycotina</taxon>
        <taxon>Agaricomycetes</taxon>
        <taxon>Cantharellales</taxon>
        <taxon>Ceratobasidiaceae</taxon>
        <taxon>Rhizoctonia</taxon>
    </lineage>
</organism>
<dbReference type="EMBL" id="CAJMWS010000226">
    <property type="protein sequence ID" value="CAE6383392.1"/>
    <property type="molecule type" value="Genomic_DNA"/>
</dbReference>
<name>A0A8H2ZZC3_9AGAM</name>
<protein>
    <submittedName>
        <fullName evidence="1">Uncharacterized protein</fullName>
    </submittedName>
</protein>
<proteinExistence type="predicted"/>
<sequence length="283" mass="32057">MPKKNILHRPFPSLYEAQKWPEYKFLIEEDIPGSEMKLKLSEKQDAFGEFVQKWATQLEEMLTQRLPDHSLPPDFNVPGSSLTTNAQPANTLFAGIQMLLRADVAFKLNEYGPSCFYPDDFSELPVPSQLSYDVELSNIATDLLQTLGKPGVTYLEMKSLGCCFQCGRCNEHRGPMNWRGIIQHYVAQKSIWLSHTSKSSVRSAQDFVYLFTHDTKVESGKPLVRIVNGSDASALNHAYTHGLLCLVCSNVGIYERCPEAYINDHLRDVHLIEEPEKGKHYSS</sequence>